<sequence>MEKASYKLAVLVALIFSTICYLQGSVEATETTGMKGMPCVNDDDCKPYCPKSCKRVFCNQKPSSNYHFCFCENANFSPQQMLIAIPCVIG</sequence>
<dbReference type="AlphaFoldDB" id="A0A6N2LPJ5"/>
<accession>A0A6N2LPJ5</accession>
<evidence type="ECO:0000313" key="2">
    <source>
        <dbReference type="EMBL" id="VFU43290.1"/>
    </source>
</evidence>
<organism evidence="2">
    <name type="scientific">Salix viminalis</name>
    <name type="common">Common osier</name>
    <name type="synonym">Basket willow</name>
    <dbReference type="NCBI Taxonomy" id="40686"/>
    <lineage>
        <taxon>Eukaryota</taxon>
        <taxon>Viridiplantae</taxon>
        <taxon>Streptophyta</taxon>
        <taxon>Embryophyta</taxon>
        <taxon>Tracheophyta</taxon>
        <taxon>Spermatophyta</taxon>
        <taxon>Magnoliopsida</taxon>
        <taxon>eudicotyledons</taxon>
        <taxon>Gunneridae</taxon>
        <taxon>Pentapetalae</taxon>
        <taxon>rosids</taxon>
        <taxon>fabids</taxon>
        <taxon>Malpighiales</taxon>
        <taxon>Salicaceae</taxon>
        <taxon>Saliceae</taxon>
        <taxon>Salix</taxon>
    </lineage>
</organism>
<evidence type="ECO:0008006" key="3">
    <source>
        <dbReference type="Google" id="ProtNLM"/>
    </source>
</evidence>
<reference evidence="2" key="1">
    <citation type="submission" date="2019-03" db="EMBL/GenBank/DDBJ databases">
        <authorList>
            <person name="Mank J."/>
            <person name="Almeida P."/>
        </authorList>
    </citation>
    <scope>NUCLEOTIDE SEQUENCE</scope>
    <source>
        <strain evidence="2">78183</strain>
    </source>
</reference>
<feature type="signal peptide" evidence="1">
    <location>
        <begin position="1"/>
        <end position="28"/>
    </location>
</feature>
<dbReference type="EMBL" id="CAADRP010001596">
    <property type="protein sequence ID" value="VFU43290.1"/>
    <property type="molecule type" value="Genomic_DNA"/>
</dbReference>
<proteinExistence type="predicted"/>
<evidence type="ECO:0000256" key="1">
    <source>
        <dbReference type="SAM" id="SignalP"/>
    </source>
</evidence>
<keyword evidence="1" id="KW-0732">Signal</keyword>
<protein>
    <recommendedName>
        <fullName evidence="3">Knottin scorpion toxin-like domain-containing protein</fullName>
    </recommendedName>
</protein>
<feature type="chain" id="PRO_5026791797" description="Knottin scorpion toxin-like domain-containing protein" evidence="1">
    <location>
        <begin position="29"/>
        <end position="90"/>
    </location>
</feature>
<gene>
    <name evidence="2" type="ORF">SVIM_LOCUS263795</name>
</gene>
<name>A0A6N2LPJ5_SALVM</name>